<dbReference type="InterPro" id="IPR022677">
    <property type="entry name" value="NMT_C"/>
</dbReference>
<dbReference type="PANTHER" id="PTHR11377">
    <property type="entry name" value="N-MYRISTOYL TRANSFERASE"/>
    <property type="match status" value="1"/>
</dbReference>
<dbReference type="SUPFAM" id="SSF52777">
    <property type="entry name" value="CoA-dependent acyltransferases"/>
    <property type="match status" value="2"/>
</dbReference>
<dbReference type="EC" id="2.3.1.97" evidence="14"/>
<dbReference type="GO" id="GO:0004379">
    <property type="term" value="F:glycylpeptide N-tetradecanoyltransferase activity"/>
    <property type="evidence" value="ECO:0007669"/>
    <property type="project" value="UniProtKB-EC"/>
</dbReference>
<evidence type="ECO:0000256" key="3">
    <source>
        <dbReference type="ARBA" id="ARBA00009469"/>
    </source>
</evidence>
<dbReference type="Proteomes" id="UP000518266">
    <property type="component" value="Unassembled WGS sequence"/>
</dbReference>
<proteinExistence type="inferred from homology"/>
<dbReference type="Gene3D" id="3.30.559.70">
    <property type="entry name" value="Choline/Carnitine o-acyltransferase, domain 2"/>
    <property type="match status" value="1"/>
</dbReference>
<evidence type="ECO:0000256" key="10">
    <source>
        <dbReference type="ARBA" id="ARBA00023315"/>
    </source>
</evidence>
<dbReference type="FunFam" id="3.40.630.170:FF:000003">
    <property type="entry name" value="Glycylpeptide N-tetradecanoyltransferase"/>
    <property type="match status" value="1"/>
</dbReference>
<dbReference type="EMBL" id="JAAKFY010000021">
    <property type="protein sequence ID" value="KAF3839769.1"/>
    <property type="molecule type" value="Genomic_DNA"/>
</dbReference>
<name>A0A7J5XT86_DISMA</name>
<dbReference type="GO" id="GO:0008458">
    <property type="term" value="F:carnitine O-octanoyltransferase activity"/>
    <property type="evidence" value="ECO:0007669"/>
    <property type="project" value="UniProtKB-EC"/>
</dbReference>
<dbReference type="InterPro" id="IPR035984">
    <property type="entry name" value="Acyl-CoA-binding_sf"/>
</dbReference>
<keyword evidence="18" id="KW-1185">Reference proteome</keyword>
<dbReference type="InterPro" id="IPR014352">
    <property type="entry name" value="FERM/acyl-CoA-bd_prot_sf"/>
</dbReference>
<comment type="pathway">
    <text evidence="2">Lipid metabolism; fatty acid beta-oxidation.</text>
</comment>
<dbReference type="Pfam" id="PF00755">
    <property type="entry name" value="Carn_acyltransf"/>
    <property type="match status" value="1"/>
</dbReference>
<sequence>MFRFDYSPNFLKWALRPPGWLPQWHCGVRVSSNKKLVGFISAIPADIRIYDTLKKMVEINFLCVHKKLRSKRVAPVLIREITRRVNIEGIFQAVYTAGVVLPKPVSTCRYWHRSLNPRKLVEVKFSHLSRNMTLQRTMKLYRLPDSTKTPGLRPMERRDIRQVTELLLKFLKRFQLAPSMGDEEVSHWFLPQDNIIDTFVVEGAGGVLTDFTSFYTLPSTVMHHPLHRSLKAAYSFYNVHTQTPLLDLMNDALILAKLKGFDVFNALDLMENKVFLEKLKFGIGDGNLQYYLYNWKCPPMDPDKAEFEKLAEDVKKVKTRPTDQELLDLYGLYKQATVGDVNTERPGMLDFKGKAKWDAWNSRKVYNYAGTRGEEMDNHLSKAPPETTFQHQDALPSLPVPSLETSLSKYLNAVRPFASEEEFKATLDIVNTFQEGVGQELHQKLLQKARTNRNWLEEWWLDVAYLEVRIPSQLNVNFAGPGPYLEHCWLPEEGSQLQRASISTWHTLQYWNLIRTERLHPQKAGKLPLDMDQFRMLFCTCKVPGVKKDTIRNYFKTESEGPCPSHVVVMCRGRMFTFDAVCDRQILTPPEILRQLSYVKECCEGEPEGDGVSALTSEERTRWAQTREHLISIDPHNSNILETIQSSLFVLSLDETKPYSSPVNYTNITRAALTGDPTIRWGDKSYNSISFADGTFGTTCDHAPFDAMVLVSMSWYLDQQIKATEGKWKGSEAVRAVHRPEELVFTVDEKVRSDIRHAKQQYLETAQDLQIVCYAFTAFGKDAIKQKKLHPDTFVQLAKQLAFQRMHKRPGSCYETAMTRKFYHGRTETVRPCTRRLSTGVKP</sequence>
<dbReference type="PRINTS" id="PR00689">
    <property type="entry name" value="ACOABINDINGP"/>
</dbReference>
<accession>A0A7J5XT86</accession>
<evidence type="ECO:0000313" key="17">
    <source>
        <dbReference type="EMBL" id="KAF3839769.1"/>
    </source>
</evidence>
<evidence type="ECO:0000256" key="13">
    <source>
        <dbReference type="ARBA" id="ARBA00052326"/>
    </source>
</evidence>
<protein>
    <recommendedName>
        <fullName evidence="14">Glycylpeptide N-tetradecanoyltransferase</fullName>
        <ecNumber evidence="14">2.3.1.97</ecNumber>
    </recommendedName>
</protein>
<dbReference type="PANTHER" id="PTHR11377:SF14">
    <property type="entry name" value="GLYCYLPEPTIDE N-TETRADECANOYLTRANSFERASE 2"/>
    <property type="match status" value="1"/>
</dbReference>
<dbReference type="InterPro" id="IPR022678">
    <property type="entry name" value="NMT_CS"/>
</dbReference>
<dbReference type="GO" id="GO:0005777">
    <property type="term" value="C:peroxisome"/>
    <property type="evidence" value="ECO:0007669"/>
    <property type="project" value="UniProtKB-SubCell"/>
</dbReference>
<dbReference type="GO" id="GO:0000062">
    <property type="term" value="F:fatty-acyl-CoA binding"/>
    <property type="evidence" value="ECO:0007669"/>
    <property type="project" value="InterPro"/>
</dbReference>
<dbReference type="GO" id="GO:0006631">
    <property type="term" value="P:fatty acid metabolic process"/>
    <property type="evidence" value="ECO:0007669"/>
    <property type="project" value="UniProtKB-KW"/>
</dbReference>
<keyword evidence="9" id="KW-0576">Peroxisome</keyword>
<dbReference type="InterPro" id="IPR022408">
    <property type="entry name" value="Acyl-CoA-binding_prot_CS"/>
</dbReference>
<keyword evidence="10 14" id="KW-0012">Acyltransferase</keyword>
<evidence type="ECO:0000256" key="15">
    <source>
        <dbReference type="RuleBase" id="RU004178"/>
    </source>
</evidence>
<dbReference type="InterPro" id="IPR042231">
    <property type="entry name" value="Cho/carn_acyl_trans_2"/>
</dbReference>
<dbReference type="InterPro" id="IPR016181">
    <property type="entry name" value="Acyl_CoA_acyltransferase"/>
</dbReference>
<keyword evidence="8" id="KW-0443">Lipid metabolism</keyword>
<dbReference type="InterPro" id="IPR039551">
    <property type="entry name" value="Cho/carn_acyl_trans"/>
</dbReference>
<dbReference type="Pfam" id="PF02799">
    <property type="entry name" value="NMT_C"/>
    <property type="match status" value="1"/>
</dbReference>
<comment type="caution">
    <text evidence="17">The sequence shown here is derived from an EMBL/GenBank/DDBJ whole genome shotgun (WGS) entry which is preliminary data.</text>
</comment>
<evidence type="ECO:0000313" key="18">
    <source>
        <dbReference type="Proteomes" id="UP000518266"/>
    </source>
</evidence>
<feature type="domain" description="ACB" evidence="16">
    <location>
        <begin position="303"/>
        <end position="381"/>
    </location>
</feature>
<dbReference type="Pfam" id="PF01233">
    <property type="entry name" value="NMT"/>
    <property type="match status" value="1"/>
</dbReference>
<dbReference type="InterPro" id="IPR000582">
    <property type="entry name" value="Acyl-CoA-binding_protein"/>
</dbReference>
<reference evidence="17 18" key="1">
    <citation type="submission" date="2020-03" db="EMBL/GenBank/DDBJ databases">
        <title>Dissostichus mawsoni Genome sequencing and assembly.</title>
        <authorList>
            <person name="Park H."/>
        </authorList>
    </citation>
    <scope>NUCLEOTIDE SEQUENCE [LARGE SCALE GENOMIC DNA]</scope>
    <source>
        <strain evidence="17">DM0001</strain>
        <tissue evidence="17">Muscle</tissue>
    </source>
</reference>
<evidence type="ECO:0000259" key="16">
    <source>
        <dbReference type="PROSITE" id="PS51228"/>
    </source>
</evidence>
<dbReference type="PROSITE" id="PS00976">
    <property type="entry name" value="NMT_2"/>
    <property type="match status" value="1"/>
</dbReference>
<dbReference type="OrthoDB" id="240216at2759"/>
<keyword evidence="4" id="KW-0813">Transport</keyword>
<comment type="catalytic activity">
    <reaction evidence="11 14">
        <text>N-terminal glycyl-[protein] + tetradecanoyl-CoA = N-tetradecanoylglycyl-[protein] + CoA + H(+)</text>
        <dbReference type="Rhea" id="RHEA:15521"/>
        <dbReference type="Rhea" id="RHEA-COMP:12666"/>
        <dbReference type="Rhea" id="RHEA-COMP:12667"/>
        <dbReference type="ChEBI" id="CHEBI:15378"/>
        <dbReference type="ChEBI" id="CHEBI:57287"/>
        <dbReference type="ChEBI" id="CHEBI:57385"/>
        <dbReference type="ChEBI" id="CHEBI:64723"/>
        <dbReference type="ChEBI" id="CHEBI:133050"/>
        <dbReference type="EC" id="2.3.1.97"/>
    </reaction>
</comment>
<comment type="catalytic activity">
    <reaction evidence="13">
        <text>octanoyl-CoA + (R)-carnitine = O-octanoyl-(R)-carnitine + CoA</text>
        <dbReference type="Rhea" id="RHEA:17177"/>
        <dbReference type="ChEBI" id="CHEBI:16347"/>
        <dbReference type="ChEBI" id="CHEBI:18102"/>
        <dbReference type="ChEBI" id="CHEBI:57287"/>
        <dbReference type="ChEBI" id="CHEBI:57386"/>
        <dbReference type="EC" id="2.3.1.137"/>
    </reaction>
</comment>
<keyword evidence="6" id="KW-0276">Fatty acid metabolism</keyword>
<comment type="similarity">
    <text evidence="3 15">Belongs to the NMT family.</text>
</comment>
<dbReference type="Pfam" id="PF00887">
    <property type="entry name" value="ACBP"/>
    <property type="match status" value="1"/>
</dbReference>
<dbReference type="SUPFAM" id="SSF47027">
    <property type="entry name" value="Acyl-CoA binding protein"/>
    <property type="match status" value="1"/>
</dbReference>
<dbReference type="PROSITE" id="PS00880">
    <property type="entry name" value="ACB_1"/>
    <property type="match status" value="1"/>
</dbReference>
<evidence type="ECO:0000256" key="8">
    <source>
        <dbReference type="ARBA" id="ARBA00023098"/>
    </source>
</evidence>
<evidence type="ECO:0000256" key="14">
    <source>
        <dbReference type="RuleBase" id="RU000586"/>
    </source>
</evidence>
<evidence type="ECO:0000256" key="5">
    <source>
        <dbReference type="ARBA" id="ARBA00022679"/>
    </source>
</evidence>
<gene>
    <name evidence="17" type="ORF">F7725_018486</name>
</gene>
<dbReference type="InterPro" id="IPR022676">
    <property type="entry name" value="NMT_N"/>
</dbReference>
<dbReference type="InterPro" id="IPR023213">
    <property type="entry name" value="CAT-like_dom_sf"/>
</dbReference>
<comment type="function">
    <text evidence="14">Adds a myristoyl group to the N-terminal glycine residue of certain cellular proteins.</text>
</comment>
<dbReference type="PROSITE" id="PS00975">
    <property type="entry name" value="NMT_1"/>
    <property type="match status" value="1"/>
</dbReference>
<dbReference type="InterPro" id="IPR000903">
    <property type="entry name" value="NMT"/>
</dbReference>
<dbReference type="FunFam" id="3.30.559.70:FF:000006">
    <property type="entry name" value="Peroxisomal carnitine O-octanoyltransferase"/>
    <property type="match status" value="1"/>
</dbReference>
<dbReference type="Gene3D" id="3.30.559.10">
    <property type="entry name" value="Chloramphenicol acetyltransferase-like domain"/>
    <property type="match status" value="2"/>
</dbReference>
<organism evidence="17 18">
    <name type="scientific">Dissostichus mawsoni</name>
    <name type="common">Antarctic cod</name>
    <dbReference type="NCBI Taxonomy" id="36200"/>
    <lineage>
        <taxon>Eukaryota</taxon>
        <taxon>Metazoa</taxon>
        <taxon>Chordata</taxon>
        <taxon>Craniata</taxon>
        <taxon>Vertebrata</taxon>
        <taxon>Euteleostomi</taxon>
        <taxon>Actinopterygii</taxon>
        <taxon>Neopterygii</taxon>
        <taxon>Teleostei</taxon>
        <taxon>Neoteleostei</taxon>
        <taxon>Acanthomorphata</taxon>
        <taxon>Eupercaria</taxon>
        <taxon>Perciformes</taxon>
        <taxon>Notothenioidei</taxon>
        <taxon>Nototheniidae</taxon>
        <taxon>Dissostichus</taxon>
    </lineage>
</organism>
<evidence type="ECO:0000256" key="7">
    <source>
        <dbReference type="ARBA" id="ARBA00022990"/>
    </source>
</evidence>
<evidence type="ECO:0000256" key="2">
    <source>
        <dbReference type="ARBA" id="ARBA00005005"/>
    </source>
</evidence>
<dbReference type="PROSITE" id="PS51228">
    <property type="entry name" value="ACB_2"/>
    <property type="match status" value="1"/>
</dbReference>
<dbReference type="Gene3D" id="3.40.630.170">
    <property type="match status" value="1"/>
</dbReference>
<dbReference type="SUPFAM" id="SSF55729">
    <property type="entry name" value="Acyl-CoA N-acyltransferases (Nat)"/>
    <property type="match status" value="2"/>
</dbReference>
<evidence type="ECO:0000256" key="11">
    <source>
        <dbReference type="ARBA" id="ARBA00048276"/>
    </source>
</evidence>
<dbReference type="AlphaFoldDB" id="A0A7J5XT86"/>
<comment type="catalytic activity">
    <reaction evidence="12">
        <text>4,8-dimethylnonanoyl-CoA + (R)-carnitine = O-4,8-dimethylnonanoyl-(R)-carnitine + CoA</text>
        <dbReference type="Rhea" id="RHEA:44860"/>
        <dbReference type="ChEBI" id="CHEBI:16347"/>
        <dbReference type="ChEBI" id="CHEBI:57287"/>
        <dbReference type="ChEBI" id="CHEBI:77061"/>
        <dbReference type="ChEBI" id="CHEBI:84654"/>
    </reaction>
</comment>
<keyword evidence="5 14" id="KW-0808">Transferase</keyword>
<evidence type="ECO:0000256" key="6">
    <source>
        <dbReference type="ARBA" id="ARBA00022832"/>
    </source>
</evidence>
<evidence type="ECO:0000256" key="4">
    <source>
        <dbReference type="ARBA" id="ARBA00022448"/>
    </source>
</evidence>
<evidence type="ECO:0000256" key="1">
    <source>
        <dbReference type="ARBA" id="ARBA00004275"/>
    </source>
</evidence>
<evidence type="ECO:0000256" key="12">
    <source>
        <dbReference type="ARBA" id="ARBA00048999"/>
    </source>
</evidence>
<comment type="subcellular location">
    <subcellularLocation>
        <location evidence="1">Peroxisome</location>
    </subcellularLocation>
</comment>
<dbReference type="Gene3D" id="1.20.80.10">
    <property type="match status" value="1"/>
</dbReference>
<keyword evidence="7" id="KW-0007">Acetylation</keyword>
<evidence type="ECO:0000256" key="9">
    <source>
        <dbReference type="ARBA" id="ARBA00023140"/>
    </source>
</evidence>